<keyword evidence="8 9" id="KW-0472">Membrane</keyword>
<keyword evidence="11" id="KW-1185">Reference proteome</keyword>
<dbReference type="InterPro" id="IPR025993">
    <property type="entry name" value="Ceramide_glucosylTrfase"/>
</dbReference>
<proteinExistence type="predicted"/>
<dbReference type="PANTHER" id="PTHR12726">
    <property type="entry name" value="CERAMIDE GLUCOSYLTRANSFERASE"/>
    <property type="match status" value="1"/>
</dbReference>
<evidence type="ECO:0000256" key="1">
    <source>
        <dbReference type="ARBA" id="ARBA00004141"/>
    </source>
</evidence>
<organism evidence="10 11">
    <name type="scientific">Tahibacter amnicola</name>
    <dbReference type="NCBI Taxonomy" id="2976241"/>
    <lineage>
        <taxon>Bacteria</taxon>
        <taxon>Pseudomonadati</taxon>
        <taxon>Pseudomonadota</taxon>
        <taxon>Gammaproteobacteria</taxon>
        <taxon>Lysobacterales</taxon>
        <taxon>Rhodanobacteraceae</taxon>
        <taxon>Tahibacter</taxon>
    </lineage>
</organism>
<name>A0ABY6BES6_9GAMM</name>
<evidence type="ECO:0000256" key="7">
    <source>
        <dbReference type="ARBA" id="ARBA00022989"/>
    </source>
</evidence>
<dbReference type="RefSeq" id="WP_261694097.1">
    <property type="nucleotide sequence ID" value="NZ_CP104694.1"/>
</dbReference>
<accession>A0ABY6BES6</accession>
<keyword evidence="5 10" id="KW-0808">Transferase</keyword>
<evidence type="ECO:0000313" key="11">
    <source>
        <dbReference type="Proteomes" id="UP001064632"/>
    </source>
</evidence>
<dbReference type="InterPro" id="IPR029044">
    <property type="entry name" value="Nucleotide-diphossugar_trans"/>
</dbReference>
<gene>
    <name evidence="10" type="ORF">N4264_20600</name>
</gene>
<evidence type="ECO:0000256" key="2">
    <source>
        <dbReference type="ARBA" id="ARBA00004760"/>
    </source>
</evidence>
<comment type="pathway">
    <text evidence="3">Sphingolipid metabolism.</text>
</comment>
<keyword evidence="4 10" id="KW-0328">Glycosyltransferase</keyword>
<evidence type="ECO:0000256" key="4">
    <source>
        <dbReference type="ARBA" id="ARBA00022676"/>
    </source>
</evidence>
<comment type="pathway">
    <text evidence="2">Lipid metabolism; sphingolipid metabolism.</text>
</comment>
<dbReference type="Pfam" id="PF13506">
    <property type="entry name" value="Glyco_transf_21"/>
    <property type="match status" value="1"/>
</dbReference>
<dbReference type="GO" id="GO:0016757">
    <property type="term" value="F:glycosyltransferase activity"/>
    <property type="evidence" value="ECO:0007669"/>
    <property type="project" value="UniProtKB-KW"/>
</dbReference>
<keyword evidence="7 9" id="KW-1133">Transmembrane helix</keyword>
<dbReference type="EC" id="2.4.-.-" evidence="10"/>
<dbReference type="SUPFAM" id="SSF53448">
    <property type="entry name" value="Nucleotide-diphospho-sugar transferases"/>
    <property type="match status" value="1"/>
</dbReference>
<dbReference type="PANTHER" id="PTHR12726:SF0">
    <property type="entry name" value="CERAMIDE GLUCOSYLTRANSFERASE"/>
    <property type="match status" value="1"/>
</dbReference>
<dbReference type="EMBL" id="CP104694">
    <property type="protein sequence ID" value="UXI67121.1"/>
    <property type="molecule type" value="Genomic_DNA"/>
</dbReference>
<sequence length="327" mass="35589">MGLSIVAGVVYLILLVSKATLAWRYVRRYPTPAVGDDDSAVTVAQAILSGDPLLESVLDSALGALPGARFLWLVDTDDAEAQRVTEELTRRHPGRAITRLLVPPPPDGVNPKLHKLAVAQQHAEPGIFVVLDDDTCLPAEGLRALIDGLRTDALVTGLPCYRDDGAFPSRLLAQFVNNQAAQTYLSLAGLVPAPSINGMCYALRSEVLERVGGFAPLKAHLTDDLAVACQVRDAGGRIRQTPYPQFVQTRVRDLRHYIALMHRWFLFALLLLRRQPLALRGGIAILHGLPPLLLWLMIGSAGGVRPPGARLPPYWPHAPRAWSRCSA</sequence>
<evidence type="ECO:0000256" key="5">
    <source>
        <dbReference type="ARBA" id="ARBA00022679"/>
    </source>
</evidence>
<evidence type="ECO:0000256" key="6">
    <source>
        <dbReference type="ARBA" id="ARBA00022692"/>
    </source>
</evidence>
<reference evidence="10" key="1">
    <citation type="submission" date="2022-09" db="EMBL/GenBank/DDBJ databases">
        <title>Tahibacter sp. nov., isolated from a fresh water.</title>
        <authorList>
            <person name="Baek J.H."/>
            <person name="Lee J.K."/>
            <person name="Kim J.M."/>
            <person name="Jeon C.O."/>
        </authorList>
    </citation>
    <scope>NUCLEOTIDE SEQUENCE</scope>
    <source>
        <strain evidence="10">W38</strain>
    </source>
</reference>
<evidence type="ECO:0000256" key="3">
    <source>
        <dbReference type="ARBA" id="ARBA00004991"/>
    </source>
</evidence>
<dbReference type="Proteomes" id="UP001064632">
    <property type="component" value="Chromosome"/>
</dbReference>
<evidence type="ECO:0000256" key="9">
    <source>
        <dbReference type="SAM" id="Phobius"/>
    </source>
</evidence>
<evidence type="ECO:0000256" key="8">
    <source>
        <dbReference type="ARBA" id="ARBA00023136"/>
    </source>
</evidence>
<keyword evidence="6 9" id="KW-0812">Transmembrane</keyword>
<protein>
    <submittedName>
        <fullName evidence="10">Glycosyltransferase</fullName>
        <ecNumber evidence="10">2.4.-.-</ecNumber>
    </submittedName>
</protein>
<comment type="subcellular location">
    <subcellularLocation>
        <location evidence="1">Membrane</location>
        <topology evidence="1">Multi-pass membrane protein</topology>
    </subcellularLocation>
</comment>
<evidence type="ECO:0000313" key="10">
    <source>
        <dbReference type="EMBL" id="UXI67121.1"/>
    </source>
</evidence>
<dbReference type="Gene3D" id="3.90.550.10">
    <property type="entry name" value="Spore Coat Polysaccharide Biosynthesis Protein SpsA, Chain A"/>
    <property type="match status" value="1"/>
</dbReference>
<feature type="transmembrane region" description="Helical" evidence="9">
    <location>
        <begin position="284"/>
        <end position="304"/>
    </location>
</feature>